<keyword evidence="1" id="KW-1133">Transmembrane helix</keyword>
<gene>
    <name evidence="2" type="ORF">C1280_30500</name>
</gene>
<dbReference type="AlphaFoldDB" id="A0A2Z3HD59"/>
<feature type="transmembrane region" description="Helical" evidence="1">
    <location>
        <begin position="7"/>
        <end position="29"/>
    </location>
</feature>
<keyword evidence="3" id="KW-1185">Reference proteome</keyword>
<feature type="transmembrane region" description="Helical" evidence="1">
    <location>
        <begin position="94"/>
        <end position="115"/>
    </location>
</feature>
<feature type="transmembrane region" description="Helical" evidence="1">
    <location>
        <begin position="60"/>
        <end position="82"/>
    </location>
</feature>
<proteinExistence type="predicted"/>
<dbReference type="EMBL" id="CP025958">
    <property type="protein sequence ID" value="AWM40895.1"/>
    <property type="molecule type" value="Genomic_DNA"/>
</dbReference>
<organism evidence="2 3">
    <name type="scientific">Gemmata obscuriglobus</name>
    <dbReference type="NCBI Taxonomy" id="114"/>
    <lineage>
        <taxon>Bacteria</taxon>
        <taxon>Pseudomonadati</taxon>
        <taxon>Planctomycetota</taxon>
        <taxon>Planctomycetia</taxon>
        <taxon>Gemmatales</taxon>
        <taxon>Gemmataceae</taxon>
        <taxon>Gemmata</taxon>
    </lineage>
</organism>
<evidence type="ECO:0000313" key="3">
    <source>
        <dbReference type="Proteomes" id="UP000245802"/>
    </source>
</evidence>
<sequence>MDGKARLGRWVLLSIIVVTALSELALAGFSLQAGRFKGSQIGRVLLTGWLLWRVWDGAGWARWLVAGLFLAAAAFAIVLGVASPVVLARPEVTALVAGMAAVCMAAGAGLASPWVGAYQAARRGNEEAESDAAPHTIG</sequence>
<accession>A0A2Z3HD59</accession>
<evidence type="ECO:0000313" key="2">
    <source>
        <dbReference type="EMBL" id="AWM40895.1"/>
    </source>
</evidence>
<keyword evidence="1" id="KW-0812">Transmembrane</keyword>
<keyword evidence="1" id="KW-0472">Membrane</keyword>
<protein>
    <submittedName>
        <fullName evidence="2">Uncharacterized protein</fullName>
    </submittedName>
</protein>
<dbReference type="KEGG" id="gog:C1280_30500"/>
<evidence type="ECO:0000256" key="1">
    <source>
        <dbReference type="SAM" id="Phobius"/>
    </source>
</evidence>
<dbReference type="Proteomes" id="UP000245802">
    <property type="component" value="Chromosome"/>
</dbReference>
<name>A0A2Z3HD59_9BACT</name>
<reference evidence="2 3" key="1">
    <citation type="submission" date="2018-01" db="EMBL/GenBank/DDBJ databases">
        <title>G. obscuriglobus.</title>
        <authorList>
            <person name="Franke J."/>
            <person name="Blomberg W."/>
            <person name="Selmecki A."/>
        </authorList>
    </citation>
    <scope>NUCLEOTIDE SEQUENCE [LARGE SCALE GENOMIC DNA]</scope>
    <source>
        <strain evidence="2 3">DSM 5831</strain>
    </source>
</reference>